<dbReference type="RefSeq" id="YP_009496029.1">
    <property type="nucleotide sequence ID" value="NC_037996.1"/>
</dbReference>
<dbReference type="FunFam" id="3.30.420.100:FF:000003">
    <property type="entry name" value="50S ribosomal protein L18"/>
    <property type="match status" value="1"/>
</dbReference>
<dbReference type="AlphaFoldDB" id="A0A2U9NMY7"/>
<dbReference type="GO" id="GO:0006412">
    <property type="term" value="P:translation"/>
    <property type="evidence" value="ECO:0007669"/>
    <property type="project" value="UniProtKB-UniRule"/>
</dbReference>
<comment type="subunit">
    <text evidence="3 9">Part of the 50S ribosomal subunit; contacts the 5S rRNA.</text>
</comment>
<dbReference type="PANTHER" id="PTHR12899">
    <property type="entry name" value="39S RIBOSOMAL PROTEIN L18, MITOCHONDRIAL"/>
    <property type="match status" value="1"/>
</dbReference>
<comment type="function">
    <text evidence="1 9">Binds 5S rRNA, forms part of the central protuberance of the 50S subunit.</text>
</comment>
<reference evidence="10" key="1">
    <citation type="journal article" date="2018" name="Adv. Bot. Res.">
        <title>Evolution of the Plastid Genomes in Diatoms.</title>
        <authorList>
            <person name="Yu M."/>
            <person name="Ashworth M.P."/>
            <person name="Hajrah N.H."/>
            <person name="Khiyami M.A."/>
            <person name="Sabir M.J."/>
            <person name="Alhebshi A.M."/>
            <person name="Al-Malki A.L."/>
            <person name="Sabir J.S.M."/>
            <person name="Theriot E.C."/>
            <person name="Jansen R.K."/>
        </authorList>
    </citation>
    <scope>NUCLEOTIDE SEQUENCE</scope>
</reference>
<evidence type="ECO:0000256" key="4">
    <source>
        <dbReference type="ARBA" id="ARBA00022730"/>
    </source>
</evidence>
<evidence type="ECO:0000256" key="2">
    <source>
        <dbReference type="ARBA" id="ARBA00007116"/>
    </source>
</evidence>
<evidence type="ECO:0000256" key="6">
    <source>
        <dbReference type="ARBA" id="ARBA00022980"/>
    </source>
</evidence>
<keyword evidence="10" id="KW-0150">Chloroplast</keyword>
<dbReference type="GO" id="GO:1990904">
    <property type="term" value="C:ribonucleoprotein complex"/>
    <property type="evidence" value="ECO:0007669"/>
    <property type="project" value="UniProtKB-KW"/>
</dbReference>
<sequence>MKFSKRVLLKLKDKNKKLKPQKFKKLKRDRVRGLIKGTAERPRLSVFRSNENIYAQIIDDTKAHTLVACSTLDSELKLEIKNGRTCEASRLMGEKLAKLSIEKNITQIVFDRGPYLYHGRIKALADGARAGGLKF</sequence>
<keyword evidence="7 9" id="KW-0687">Ribonucleoprotein</keyword>
<dbReference type="Gene3D" id="3.30.420.100">
    <property type="match status" value="1"/>
</dbReference>
<geneLocation type="chloroplast" evidence="10"/>
<dbReference type="GO" id="GO:0009507">
    <property type="term" value="C:chloroplast"/>
    <property type="evidence" value="ECO:0007669"/>
    <property type="project" value="UniProtKB-SubCell"/>
</dbReference>
<dbReference type="HAMAP" id="MF_01337_B">
    <property type="entry name" value="Ribosomal_uL18_B"/>
    <property type="match status" value="1"/>
</dbReference>
<keyword evidence="6 9" id="KW-0689">Ribosomal protein</keyword>
<dbReference type="PANTHER" id="PTHR12899:SF3">
    <property type="entry name" value="LARGE RIBOSOMAL SUBUNIT PROTEIN UL18M"/>
    <property type="match status" value="1"/>
</dbReference>
<dbReference type="InterPro" id="IPR057268">
    <property type="entry name" value="Ribosomal_L18"/>
</dbReference>
<keyword evidence="10" id="KW-0934">Plastid</keyword>
<dbReference type="CDD" id="cd00432">
    <property type="entry name" value="Ribosomal_L18_L5e"/>
    <property type="match status" value="1"/>
</dbReference>
<comment type="subcellular location">
    <subcellularLocation>
        <location evidence="9">Plastid</location>
        <location evidence="9">Chloroplast</location>
    </subcellularLocation>
</comment>
<organism evidence="10">
    <name type="scientific">Sundstroemia setigera</name>
    <dbReference type="NCBI Taxonomy" id="3005"/>
    <lineage>
        <taxon>Eukaryota</taxon>
        <taxon>Sar</taxon>
        <taxon>Stramenopiles</taxon>
        <taxon>Ochrophyta</taxon>
        <taxon>Bacillariophyta</taxon>
        <taxon>Coscinodiscophyceae</taxon>
        <taxon>Rhizosoleniophycidae</taxon>
        <taxon>Rhizosoleniales</taxon>
        <taxon>Rhizosoleniaceae</taxon>
        <taxon>Sundstroemia</taxon>
    </lineage>
</organism>
<dbReference type="GO" id="GO:0003735">
    <property type="term" value="F:structural constituent of ribosome"/>
    <property type="evidence" value="ECO:0007669"/>
    <property type="project" value="InterPro"/>
</dbReference>
<comment type="similarity">
    <text evidence="2 9">Belongs to the universal ribosomal protein uL18 family.</text>
</comment>
<evidence type="ECO:0000256" key="5">
    <source>
        <dbReference type="ARBA" id="ARBA00022884"/>
    </source>
</evidence>
<protein>
    <recommendedName>
        <fullName evidence="8 9">Large ribosomal subunit protein uL18c</fullName>
    </recommendedName>
</protein>
<evidence type="ECO:0000256" key="7">
    <source>
        <dbReference type="ARBA" id="ARBA00023274"/>
    </source>
</evidence>
<evidence type="ECO:0000256" key="1">
    <source>
        <dbReference type="ARBA" id="ARBA00003898"/>
    </source>
</evidence>
<gene>
    <name evidence="9 10" type="primary">rpl18</name>
</gene>
<dbReference type="InterPro" id="IPR004389">
    <property type="entry name" value="Ribosomal_uL18_bac-type"/>
</dbReference>
<keyword evidence="4 9" id="KW-0699">rRNA-binding</keyword>
<evidence type="ECO:0000256" key="3">
    <source>
        <dbReference type="ARBA" id="ARBA00011505"/>
    </source>
</evidence>
<accession>A0A2U9NMY7</accession>
<evidence type="ECO:0000256" key="8">
    <source>
        <dbReference type="ARBA" id="ARBA00035303"/>
    </source>
</evidence>
<evidence type="ECO:0000256" key="9">
    <source>
        <dbReference type="HAMAP-Rule" id="MF_01337"/>
    </source>
</evidence>
<dbReference type="NCBIfam" id="TIGR00060">
    <property type="entry name" value="L18_bact"/>
    <property type="match status" value="1"/>
</dbReference>
<proteinExistence type="inferred from homology"/>
<name>A0A2U9NMY7_9STRA</name>
<dbReference type="Pfam" id="PF00861">
    <property type="entry name" value="Ribosomal_L18p"/>
    <property type="match status" value="1"/>
</dbReference>
<dbReference type="SUPFAM" id="SSF53137">
    <property type="entry name" value="Translational machinery components"/>
    <property type="match status" value="1"/>
</dbReference>
<dbReference type="GO" id="GO:0008097">
    <property type="term" value="F:5S rRNA binding"/>
    <property type="evidence" value="ECO:0007669"/>
    <property type="project" value="TreeGrafter"/>
</dbReference>
<dbReference type="GeneID" id="36958267"/>
<dbReference type="EMBL" id="MG755793">
    <property type="protein sequence ID" value="AWT38469.1"/>
    <property type="molecule type" value="Genomic_DNA"/>
</dbReference>
<dbReference type="GO" id="GO:0005840">
    <property type="term" value="C:ribosome"/>
    <property type="evidence" value="ECO:0007669"/>
    <property type="project" value="UniProtKB-KW"/>
</dbReference>
<keyword evidence="5 9" id="KW-0694">RNA-binding</keyword>
<evidence type="ECO:0000313" key="10">
    <source>
        <dbReference type="EMBL" id="AWT38469.1"/>
    </source>
</evidence>
<dbReference type="InterPro" id="IPR005484">
    <property type="entry name" value="Ribosomal_uL18_bac/plant/anim"/>
</dbReference>